<evidence type="ECO:0000256" key="2">
    <source>
        <dbReference type="ARBA" id="ARBA00023295"/>
    </source>
</evidence>
<dbReference type="InterPro" id="IPR015882">
    <property type="entry name" value="HEX_bac_N"/>
</dbReference>
<dbReference type="EMBL" id="JAPAAF010000003">
    <property type="protein sequence ID" value="MCW0481814.1"/>
    <property type="molecule type" value="Genomic_DNA"/>
</dbReference>
<evidence type="ECO:0000256" key="1">
    <source>
        <dbReference type="ARBA" id="ARBA00022801"/>
    </source>
</evidence>
<dbReference type="RefSeq" id="WP_282590424.1">
    <property type="nucleotide sequence ID" value="NZ_JAPAAF010000003.1"/>
</dbReference>
<dbReference type="GO" id="GO:0016798">
    <property type="term" value="F:hydrolase activity, acting on glycosyl bonds"/>
    <property type="evidence" value="ECO:0007669"/>
    <property type="project" value="UniProtKB-KW"/>
</dbReference>
<dbReference type="Gene3D" id="3.30.379.10">
    <property type="entry name" value="Chitobiase/beta-hexosaminidase domain 2-like"/>
    <property type="match status" value="1"/>
</dbReference>
<dbReference type="InterPro" id="IPR029018">
    <property type="entry name" value="Hex-like_dom2"/>
</dbReference>
<dbReference type="SUPFAM" id="SSF55545">
    <property type="entry name" value="beta-N-acetylhexosaminidase-like domain"/>
    <property type="match status" value="1"/>
</dbReference>
<evidence type="ECO:0000313" key="5">
    <source>
        <dbReference type="Proteomes" id="UP001163821"/>
    </source>
</evidence>
<evidence type="ECO:0000259" key="3">
    <source>
        <dbReference type="Pfam" id="PF02838"/>
    </source>
</evidence>
<name>A0AA41Y1M5_9BACT</name>
<sequence length="901" mass="102012">MNYQRIKNAILSLIVLVVFYGCSGKGTIVIVSEQSSPREKFAVERLSSQLTDAGYMVEIAAEIPETKNLTIEIQQIESANDTVSLSNEGYSIETTGNTIHLHATGTSGILYGCLYLADQAKQNGKLPKTINLTDQPEMVMRGTCVGLQKTEYLPGRHVYEYPYTPESFPWFYDKELWIKYLDMLVENRYNALYLWNGHPFASLVKLDDYPYAVEVDDETFEKNKEMFAFLTEEADKRGIWVIQMFYNILVSKPFAEHHGLKTQDRSRPIIPVIADYTRKSIAAFIENYPNVGLLVTLGEAMNTIDDDVEWFTETIIPGVQDGLKTLGIEHEPPIVLRGHDTDAGRVMDAALPIYKNLYTMFKYNGESLTTYEPRDSWETNHTVLSNLGSVHISNVHILANLEPFRYGSPDFIQKSVQAMHDIQGANGLHLYPQASYWDWPYAADKTDERLLEMDRDRIWYDAWARYAWNSKRDRNDEIKYWTGELGDFYGCGQEGANILNAYEETGEIAPKLLRTFGISDGNRQTMLLGMFMGQLVNPHKYHVYANFWTSSGPVKEVLLDYAAKEFNGEAHVGETPPQIIDEVVRHGALAVEAIEKAAPKVTKNKEEFERLNNDVYCYNAFANHFAEKVKAAMLVLNYKYSDDVADLEAAVPHLEKSMEYFSELVDLTKDTYLYANSMQTAQRRIPISGADGNNKTWEELQPHYQAELDNFKRNLDMLKTKGSAAGMQQRTIFEPAQVTILNPGAKRYALKPGQQVYNDNKAVIEAVAEELQKLSGVQFSDKQQQEAGTVLKFKSDKPVKVLVGYFNTNSYSVLNPPTLETNANANDRGQADIKIANAMHIPGLYPVNVYNYHYEAGEHELVLGQGRALILGFIDGAEEIPIHDAGMTKDEHGPAVDWLFY</sequence>
<reference evidence="4" key="1">
    <citation type="submission" date="2022-10" db="EMBL/GenBank/DDBJ databases">
        <title>Gaoshiqiia sediminis gen. nov., sp. nov., isolated from coastal sediment.</title>
        <authorList>
            <person name="Yu W.X."/>
            <person name="Mu D.S."/>
            <person name="Du J.Z."/>
            <person name="Liang Y.Q."/>
        </authorList>
    </citation>
    <scope>NUCLEOTIDE SEQUENCE</scope>
    <source>
        <strain evidence="4">A06</strain>
    </source>
</reference>
<dbReference type="PROSITE" id="PS51257">
    <property type="entry name" value="PROKAR_LIPOPROTEIN"/>
    <property type="match status" value="1"/>
</dbReference>
<dbReference type="Proteomes" id="UP001163821">
    <property type="component" value="Unassembled WGS sequence"/>
</dbReference>
<feature type="domain" description="Beta-hexosaminidase bacterial type N-terminal" evidence="3">
    <location>
        <begin position="28"/>
        <end position="127"/>
    </location>
</feature>
<dbReference type="Pfam" id="PF02838">
    <property type="entry name" value="Glyco_hydro_20b"/>
    <property type="match status" value="1"/>
</dbReference>
<comment type="caution">
    <text evidence="4">The sequence shown here is derived from an EMBL/GenBank/DDBJ whole genome shotgun (WGS) entry which is preliminary data.</text>
</comment>
<gene>
    <name evidence="4" type="ORF">N2K84_03670</name>
</gene>
<keyword evidence="1" id="KW-0378">Hydrolase</keyword>
<dbReference type="AlphaFoldDB" id="A0AA41Y1M5"/>
<evidence type="ECO:0000313" key="4">
    <source>
        <dbReference type="EMBL" id="MCW0481814.1"/>
    </source>
</evidence>
<organism evidence="4 5">
    <name type="scientific">Gaoshiqia sediminis</name>
    <dbReference type="NCBI Taxonomy" id="2986998"/>
    <lineage>
        <taxon>Bacteria</taxon>
        <taxon>Pseudomonadati</taxon>
        <taxon>Bacteroidota</taxon>
        <taxon>Bacteroidia</taxon>
        <taxon>Marinilabiliales</taxon>
        <taxon>Prolixibacteraceae</taxon>
        <taxon>Gaoshiqia</taxon>
    </lineage>
</organism>
<accession>A0AA41Y1M5</accession>
<dbReference type="GO" id="GO:0005975">
    <property type="term" value="P:carbohydrate metabolic process"/>
    <property type="evidence" value="ECO:0007669"/>
    <property type="project" value="UniProtKB-ARBA"/>
</dbReference>
<protein>
    <recommendedName>
        <fullName evidence="3">Beta-hexosaminidase bacterial type N-terminal domain-containing protein</fullName>
    </recommendedName>
</protein>
<keyword evidence="5" id="KW-1185">Reference proteome</keyword>
<keyword evidence="2" id="KW-0326">Glycosidase</keyword>
<proteinExistence type="predicted"/>